<evidence type="ECO:0000256" key="4">
    <source>
        <dbReference type="ARBA" id="ARBA00023015"/>
    </source>
</evidence>
<evidence type="ECO:0000313" key="8">
    <source>
        <dbReference type="Proteomes" id="UP000032067"/>
    </source>
</evidence>
<dbReference type="PANTHER" id="PTHR30115">
    <property type="entry name" value="NITROGEN REGULATORY PROTEIN P-II"/>
    <property type="match status" value="1"/>
</dbReference>
<dbReference type="PROSITE" id="PS00638">
    <property type="entry name" value="PII_GLNB_CTER"/>
    <property type="match status" value="1"/>
</dbReference>
<dbReference type="PROSITE" id="PS00496">
    <property type="entry name" value="PII_GLNB_UMP"/>
    <property type="match status" value="1"/>
</dbReference>
<comment type="caution">
    <text evidence="7">The sequence shown here is derived from an EMBL/GenBank/DDBJ whole genome shotgun (WGS) entry which is preliminary data.</text>
</comment>
<accession>A0A0D0N8E4</accession>
<keyword evidence="3" id="KW-0547">Nucleotide-binding</keyword>
<keyword evidence="4" id="KW-0805">Transcription regulation</keyword>
<name>A0A0D0N8E4_VARPD</name>
<sequence>MKQITAIVKPFKLEDVREALAEVGVTGLTVTEVKGFGRQKGHTELYRGAEYVVDFLPKMKVEVVVNEGDVERCIEAIVNSARTGKIGDGKIFVTAVERIVRIRTGEENENAV</sequence>
<dbReference type="GO" id="GO:0006808">
    <property type="term" value="P:regulation of nitrogen utilization"/>
    <property type="evidence" value="ECO:0007669"/>
    <property type="project" value="InterPro"/>
</dbReference>
<dbReference type="PRINTS" id="PR00340">
    <property type="entry name" value="PIIGLNB"/>
</dbReference>
<dbReference type="Gene3D" id="3.30.70.120">
    <property type="match status" value="1"/>
</dbReference>
<dbReference type="PIRSF" id="PIRSF039144">
    <property type="entry name" value="GlnB"/>
    <property type="match status" value="1"/>
</dbReference>
<proteinExistence type="inferred from homology"/>
<dbReference type="InterPro" id="IPR015867">
    <property type="entry name" value="N-reg_PII/ATP_PRibTrfase_C"/>
</dbReference>
<dbReference type="GO" id="GO:0005829">
    <property type="term" value="C:cytosol"/>
    <property type="evidence" value="ECO:0007669"/>
    <property type="project" value="TreeGrafter"/>
</dbReference>
<evidence type="ECO:0000256" key="3">
    <source>
        <dbReference type="ARBA" id="ARBA00022741"/>
    </source>
</evidence>
<dbReference type="RefSeq" id="WP_013540975.1">
    <property type="nucleotide sequence ID" value="NZ_CP063166.1"/>
</dbReference>
<dbReference type="SMART" id="SM00938">
    <property type="entry name" value="P-II"/>
    <property type="match status" value="1"/>
</dbReference>
<dbReference type="GO" id="GO:0030234">
    <property type="term" value="F:enzyme regulator activity"/>
    <property type="evidence" value="ECO:0007669"/>
    <property type="project" value="InterPro"/>
</dbReference>
<dbReference type="GO" id="GO:0005524">
    <property type="term" value="F:ATP binding"/>
    <property type="evidence" value="ECO:0007669"/>
    <property type="project" value="TreeGrafter"/>
</dbReference>
<reference evidence="7 8" key="1">
    <citation type="submission" date="2014-12" db="EMBL/GenBank/DDBJ databases">
        <title>16Stimator: statistical estimation of ribosomal gene copy numbers from draft genome assemblies.</title>
        <authorList>
            <person name="Perisin M.A."/>
            <person name="Vetter M."/>
            <person name="Gilbert J.A."/>
            <person name="Bergelson J."/>
        </authorList>
    </citation>
    <scope>NUCLEOTIDE SEQUENCE [LARGE SCALE GENOMIC DNA]</scope>
    <source>
        <strain evidence="7 8">MEDvA23</strain>
    </source>
</reference>
<dbReference type="FunFam" id="3.30.70.120:FF:000001">
    <property type="entry name" value="Nitrogen regulatory protein P-II"/>
    <property type="match status" value="1"/>
</dbReference>
<keyword evidence="2" id="KW-0597">Phosphoprotein</keyword>
<gene>
    <name evidence="7" type="ORF">RT97_00020</name>
</gene>
<comment type="similarity">
    <text evidence="6">Belongs to the P(II) protein family.</text>
</comment>
<evidence type="ECO:0000256" key="5">
    <source>
        <dbReference type="ARBA" id="ARBA00023163"/>
    </source>
</evidence>
<dbReference type="Proteomes" id="UP000032067">
    <property type="component" value="Unassembled WGS sequence"/>
</dbReference>
<dbReference type="PANTHER" id="PTHR30115:SF11">
    <property type="entry name" value="NITROGEN REGULATORY PROTEIN P-II HOMOLOG"/>
    <property type="match status" value="1"/>
</dbReference>
<dbReference type="AlphaFoldDB" id="A0A0D0N8E4"/>
<protein>
    <submittedName>
        <fullName evidence="7">Nitrogen regulatory protein P-II</fullName>
    </submittedName>
</protein>
<dbReference type="PROSITE" id="PS51343">
    <property type="entry name" value="PII_GLNB_DOM"/>
    <property type="match status" value="1"/>
</dbReference>
<comment type="subunit">
    <text evidence="1">Homotrimer.</text>
</comment>
<dbReference type="InterPro" id="IPR011322">
    <property type="entry name" value="N-reg_PII-like_a/b"/>
</dbReference>
<dbReference type="OrthoDB" id="9802729at2"/>
<dbReference type="SUPFAM" id="SSF54913">
    <property type="entry name" value="GlnB-like"/>
    <property type="match status" value="1"/>
</dbReference>
<keyword evidence="5" id="KW-0804">Transcription</keyword>
<dbReference type="InterPro" id="IPR017918">
    <property type="entry name" value="N-reg_PII_CS"/>
</dbReference>
<evidence type="ECO:0000313" key="7">
    <source>
        <dbReference type="EMBL" id="KIQ37515.1"/>
    </source>
</evidence>
<dbReference type="EMBL" id="JXQQ01000001">
    <property type="protein sequence ID" value="KIQ37515.1"/>
    <property type="molecule type" value="Genomic_DNA"/>
</dbReference>
<dbReference type="eggNOG" id="COG0347">
    <property type="taxonomic scope" value="Bacteria"/>
</dbReference>
<evidence type="ECO:0000256" key="2">
    <source>
        <dbReference type="ARBA" id="ARBA00022553"/>
    </source>
</evidence>
<dbReference type="InterPro" id="IPR002332">
    <property type="entry name" value="N-reg_PII_urydylation_site"/>
</dbReference>
<dbReference type="InterPro" id="IPR002187">
    <property type="entry name" value="N-reg_PII"/>
</dbReference>
<evidence type="ECO:0000256" key="6">
    <source>
        <dbReference type="RuleBase" id="RU003936"/>
    </source>
</evidence>
<dbReference type="Pfam" id="PF00543">
    <property type="entry name" value="P-II"/>
    <property type="match status" value="1"/>
</dbReference>
<evidence type="ECO:0000256" key="1">
    <source>
        <dbReference type="ARBA" id="ARBA00011233"/>
    </source>
</evidence>
<organism evidence="7 8">
    <name type="scientific">Variovorax paradoxus</name>
    <dbReference type="NCBI Taxonomy" id="34073"/>
    <lineage>
        <taxon>Bacteria</taxon>
        <taxon>Pseudomonadati</taxon>
        <taxon>Pseudomonadota</taxon>
        <taxon>Betaproteobacteria</taxon>
        <taxon>Burkholderiales</taxon>
        <taxon>Comamonadaceae</taxon>
        <taxon>Variovorax</taxon>
    </lineage>
</organism>